<accession>A0A2I2KNW5</accession>
<feature type="region of interest" description="Disordered" evidence="1">
    <location>
        <begin position="1"/>
        <end position="40"/>
    </location>
</feature>
<evidence type="ECO:0000313" key="4">
    <source>
        <dbReference type="Proteomes" id="UP000234331"/>
    </source>
</evidence>
<dbReference type="AlphaFoldDB" id="A0A2I2KNW5"/>
<evidence type="ECO:0000256" key="1">
    <source>
        <dbReference type="SAM" id="MobiDB-lite"/>
    </source>
</evidence>
<evidence type="ECO:0000313" key="3">
    <source>
        <dbReference type="EMBL" id="SNQ47367.1"/>
    </source>
</evidence>
<evidence type="ECO:0000259" key="2">
    <source>
        <dbReference type="Pfam" id="PF03358"/>
    </source>
</evidence>
<sequence>MGDSYGALRSGGGGNALPSGGALPSRTARPPVDVSPAGIGPVRARRRRPVIVGLGGATRADSATHLVLAATLGSMAQAGAETILFGAAELDLPMYAPERPERTPATLRLLTAVERCDALVVATPGYHGAMSGMVKNALDYLEDLRGAPRPYLDGRAVGLIVSATGAQEAGTTLSALRSTVHALRGWPTPLGVAFGAGDGVVDAHGRVTDSATATLLEALVDQIMGFTYAWSQVI</sequence>
<keyword evidence="4" id="KW-1185">Reference proteome</keyword>
<dbReference type="Gene3D" id="3.40.50.360">
    <property type="match status" value="1"/>
</dbReference>
<dbReference type="Proteomes" id="UP000234331">
    <property type="component" value="Unassembled WGS sequence"/>
</dbReference>
<organism evidence="3 4">
    <name type="scientific">Frankia canadensis</name>
    <dbReference type="NCBI Taxonomy" id="1836972"/>
    <lineage>
        <taxon>Bacteria</taxon>
        <taxon>Bacillati</taxon>
        <taxon>Actinomycetota</taxon>
        <taxon>Actinomycetes</taxon>
        <taxon>Frankiales</taxon>
        <taxon>Frankiaceae</taxon>
        <taxon>Frankia</taxon>
    </lineage>
</organism>
<dbReference type="GO" id="GO:0016491">
    <property type="term" value="F:oxidoreductase activity"/>
    <property type="evidence" value="ECO:0007669"/>
    <property type="project" value="InterPro"/>
</dbReference>
<reference evidence="3 4" key="1">
    <citation type="submission" date="2017-06" db="EMBL/GenBank/DDBJ databases">
        <authorList>
            <person name="Kim H.J."/>
            <person name="Triplett B.A."/>
        </authorList>
    </citation>
    <scope>NUCLEOTIDE SEQUENCE [LARGE SCALE GENOMIC DNA]</scope>
    <source>
        <strain evidence="3">FRACA_ARgP5</strain>
    </source>
</reference>
<protein>
    <submittedName>
        <fullName evidence="3">Putative flavoprotein</fullName>
    </submittedName>
</protein>
<dbReference type="InterPro" id="IPR029039">
    <property type="entry name" value="Flavoprotein-like_sf"/>
</dbReference>
<dbReference type="EMBL" id="FZMO01000096">
    <property type="protein sequence ID" value="SNQ47367.1"/>
    <property type="molecule type" value="Genomic_DNA"/>
</dbReference>
<gene>
    <name evidence="3" type="ORF">FRACA_1850008</name>
</gene>
<dbReference type="Pfam" id="PF03358">
    <property type="entry name" value="FMN_red"/>
    <property type="match status" value="1"/>
</dbReference>
<dbReference type="GO" id="GO:0005829">
    <property type="term" value="C:cytosol"/>
    <property type="evidence" value="ECO:0007669"/>
    <property type="project" value="TreeGrafter"/>
</dbReference>
<dbReference type="GO" id="GO:0010181">
    <property type="term" value="F:FMN binding"/>
    <property type="evidence" value="ECO:0007669"/>
    <property type="project" value="TreeGrafter"/>
</dbReference>
<dbReference type="SUPFAM" id="SSF52218">
    <property type="entry name" value="Flavoproteins"/>
    <property type="match status" value="1"/>
</dbReference>
<name>A0A2I2KNW5_9ACTN</name>
<dbReference type="PANTHER" id="PTHR30543">
    <property type="entry name" value="CHROMATE REDUCTASE"/>
    <property type="match status" value="1"/>
</dbReference>
<dbReference type="PANTHER" id="PTHR30543:SF21">
    <property type="entry name" value="NAD(P)H-DEPENDENT FMN REDUCTASE LOT6"/>
    <property type="match status" value="1"/>
</dbReference>
<proteinExistence type="predicted"/>
<dbReference type="InterPro" id="IPR050712">
    <property type="entry name" value="NAD(P)H-dep_reductase"/>
</dbReference>
<feature type="domain" description="NADPH-dependent FMN reductase-like" evidence="2">
    <location>
        <begin position="51"/>
        <end position="193"/>
    </location>
</feature>
<dbReference type="RefSeq" id="WP_243407376.1">
    <property type="nucleotide sequence ID" value="NZ_FZMO01000096.1"/>
</dbReference>
<dbReference type="InterPro" id="IPR005025">
    <property type="entry name" value="FMN_Rdtase-like_dom"/>
</dbReference>